<evidence type="ECO:0000256" key="3">
    <source>
        <dbReference type="ARBA" id="ARBA00023163"/>
    </source>
</evidence>
<dbReference type="InterPro" id="IPR036390">
    <property type="entry name" value="WH_DNA-bd_sf"/>
</dbReference>
<sequence length="260" mass="27846">MSGRRQALRPGPRKAAIFEFVERRGKASVEELAEKFSTSPETVRRDLNALAEAGQVRKVHGGVVRITPSDEGSFGERLTRNTLAKQIIADQLARTISPGQSLFMDTGSTTLICAEALSRIKNLTVITNSARIAHVFAAGPGQSDAIMLGGRYRHDNDQTVGSTTIAEVGKFRADHAVLTVGTLDHKGAADFSESEAQVARAMIDAAEQVTVVADSSKLNHRSTFHVCGLDQIDRLILDKTPDPAFLDALNAAGVTVITAQ</sequence>
<organism evidence="5 6">
    <name type="scientific">Sneathiella chinensis</name>
    <dbReference type="NCBI Taxonomy" id="349750"/>
    <lineage>
        <taxon>Bacteria</taxon>
        <taxon>Pseudomonadati</taxon>
        <taxon>Pseudomonadota</taxon>
        <taxon>Alphaproteobacteria</taxon>
        <taxon>Sneathiellales</taxon>
        <taxon>Sneathiellaceae</taxon>
        <taxon>Sneathiella</taxon>
    </lineage>
</organism>
<evidence type="ECO:0000313" key="5">
    <source>
        <dbReference type="EMBL" id="GLQ05392.1"/>
    </source>
</evidence>
<dbReference type="PROSITE" id="PS51000">
    <property type="entry name" value="HTH_DEOR_2"/>
    <property type="match status" value="1"/>
</dbReference>
<dbReference type="Gene3D" id="1.10.10.10">
    <property type="entry name" value="Winged helix-like DNA-binding domain superfamily/Winged helix DNA-binding domain"/>
    <property type="match status" value="1"/>
</dbReference>
<evidence type="ECO:0000259" key="4">
    <source>
        <dbReference type="PROSITE" id="PS51000"/>
    </source>
</evidence>
<gene>
    <name evidence="5" type="ORF">GCM10007924_06130</name>
</gene>
<name>A0ABQ5TZV4_9PROT</name>
<protein>
    <submittedName>
        <fullName evidence="5">DeoR family transcriptional regulator</fullName>
    </submittedName>
</protein>
<dbReference type="PROSITE" id="PS00894">
    <property type="entry name" value="HTH_DEOR_1"/>
    <property type="match status" value="1"/>
</dbReference>
<dbReference type="InterPro" id="IPR036388">
    <property type="entry name" value="WH-like_DNA-bd_sf"/>
</dbReference>
<accession>A0ABQ5TZV4</accession>
<dbReference type="RefSeq" id="WP_169559395.1">
    <property type="nucleotide sequence ID" value="NZ_BSNF01000001.1"/>
</dbReference>
<dbReference type="PRINTS" id="PR00037">
    <property type="entry name" value="HTHLACR"/>
</dbReference>
<dbReference type="InterPro" id="IPR037171">
    <property type="entry name" value="NagB/RpiA_transferase-like"/>
</dbReference>
<dbReference type="Pfam" id="PF08220">
    <property type="entry name" value="HTH_DeoR"/>
    <property type="match status" value="1"/>
</dbReference>
<reference evidence="5" key="1">
    <citation type="journal article" date="2014" name="Int. J. Syst. Evol. Microbiol.">
        <title>Complete genome of a new Firmicutes species belonging to the dominant human colonic microbiota ('Ruminococcus bicirculans') reveals two chromosomes and a selective capacity to utilize plant glucans.</title>
        <authorList>
            <consortium name="NISC Comparative Sequencing Program"/>
            <person name="Wegmann U."/>
            <person name="Louis P."/>
            <person name="Goesmann A."/>
            <person name="Henrissat B."/>
            <person name="Duncan S.H."/>
            <person name="Flint H.J."/>
        </authorList>
    </citation>
    <scope>NUCLEOTIDE SEQUENCE</scope>
    <source>
        <strain evidence="5">NBRC 103408</strain>
    </source>
</reference>
<proteinExistence type="predicted"/>
<dbReference type="PANTHER" id="PTHR30363">
    <property type="entry name" value="HTH-TYPE TRANSCRIPTIONAL REGULATOR SRLR-RELATED"/>
    <property type="match status" value="1"/>
</dbReference>
<dbReference type="InterPro" id="IPR018356">
    <property type="entry name" value="Tscrpt_reg_HTH_DeoR_CS"/>
</dbReference>
<evidence type="ECO:0000313" key="6">
    <source>
        <dbReference type="Proteomes" id="UP001161409"/>
    </source>
</evidence>
<dbReference type="Gene3D" id="3.40.50.1360">
    <property type="match status" value="1"/>
</dbReference>
<dbReference type="EMBL" id="BSNF01000001">
    <property type="protein sequence ID" value="GLQ05392.1"/>
    <property type="molecule type" value="Genomic_DNA"/>
</dbReference>
<dbReference type="SMART" id="SM01134">
    <property type="entry name" value="DeoRC"/>
    <property type="match status" value="1"/>
</dbReference>
<evidence type="ECO:0000256" key="2">
    <source>
        <dbReference type="ARBA" id="ARBA00023125"/>
    </source>
</evidence>
<keyword evidence="3" id="KW-0804">Transcription</keyword>
<keyword evidence="6" id="KW-1185">Reference proteome</keyword>
<dbReference type="Proteomes" id="UP001161409">
    <property type="component" value="Unassembled WGS sequence"/>
</dbReference>
<reference evidence="5" key="2">
    <citation type="submission" date="2023-01" db="EMBL/GenBank/DDBJ databases">
        <title>Draft genome sequence of Sneathiella chinensis strain NBRC 103408.</title>
        <authorList>
            <person name="Sun Q."/>
            <person name="Mori K."/>
        </authorList>
    </citation>
    <scope>NUCLEOTIDE SEQUENCE</scope>
    <source>
        <strain evidence="5">NBRC 103408</strain>
    </source>
</reference>
<dbReference type="InterPro" id="IPR001034">
    <property type="entry name" value="DeoR_HTH"/>
</dbReference>
<dbReference type="InterPro" id="IPR014036">
    <property type="entry name" value="DeoR-like_C"/>
</dbReference>
<dbReference type="Pfam" id="PF00455">
    <property type="entry name" value="DeoRC"/>
    <property type="match status" value="1"/>
</dbReference>
<comment type="caution">
    <text evidence="5">The sequence shown here is derived from an EMBL/GenBank/DDBJ whole genome shotgun (WGS) entry which is preliminary data.</text>
</comment>
<dbReference type="SUPFAM" id="SSF46785">
    <property type="entry name" value="Winged helix' DNA-binding domain"/>
    <property type="match status" value="1"/>
</dbReference>
<dbReference type="SMART" id="SM00420">
    <property type="entry name" value="HTH_DEOR"/>
    <property type="match status" value="1"/>
</dbReference>
<keyword evidence="2" id="KW-0238">DNA-binding</keyword>
<dbReference type="InterPro" id="IPR050313">
    <property type="entry name" value="Carb_Metab_HTH_regulators"/>
</dbReference>
<dbReference type="PANTHER" id="PTHR30363:SF44">
    <property type="entry name" value="AGA OPERON TRANSCRIPTIONAL REPRESSOR-RELATED"/>
    <property type="match status" value="1"/>
</dbReference>
<dbReference type="SUPFAM" id="SSF100950">
    <property type="entry name" value="NagB/RpiA/CoA transferase-like"/>
    <property type="match status" value="1"/>
</dbReference>
<feature type="domain" description="HTH deoR-type" evidence="4">
    <location>
        <begin position="10"/>
        <end position="65"/>
    </location>
</feature>
<evidence type="ECO:0000256" key="1">
    <source>
        <dbReference type="ARBA" id="ARBA00023015"/>
    </source>
</evidence>
<keyword evidence="1" id="KW-0805">Transcription regulation</keyword>